<organism evidence="1 2">
    <name type="scientific">Pendulispora brunnea</name>
    <dbReference type="NCBI Taxonomy" id="2905690"/>
    <lineage>
        <taxon>Bacteria</taxon>
        <taxon>Pseudomonadati</taxon>
        <taxon>Myxococcota</taxon>
        <taxon>Myxococcia</taxon>
        <taxon>Myxococcales</taxon>
        <taxon>Sorangiineae</taxon>
        <taxon>Pendulisporaceae</taxon>
        <taxon>Pendulispora</taxon>
    </lineage>
</organism>
<evidence type="ECO:0000313" key="2">
    <source>
        <dbReference type="Proteomes" id="UP001379533"/>
    </source>
</evidence>
<reference evidence="1 2" key="1">
    <citation type="submission" date="2021-12" db="EMBL/GenBank/DDBJ databases">
        <title>Discovery of the Pendulisporaceae a myxobacterial family with distinct sporulation behavior and unique specialized metabolism.</title>
        <authorList>
            <person name="Garcia R."/>
            <person name="Popoff A."/>
            <person name="Bader C.D."/>
            <person name="Loehr J."/>
            <person name="Walesch S."/>
            <person name="Walt C."/>
            <person name="Boldt J."/>
            <person name="Bunk B."/>
            <person name="Haeckl F.J.F.P.J."/>
            <person name="Gunesch A.P."/>
            <person name="Birkelbach J."/>
            <person name="Nuebel U."/>
            <person name="Pietschmann T."/>
            <person name="Bach T."/>
            <person name="Mueller R."/>
        </authorList>
    </citation>
    <scope>NUCLEOTIDE SEQUENCE [LARGE SCALE GENOMIC DNA]</scope>
    <source>
        <strain evidence="1 2">MSr12523</strain>
    </source>
</reference>
<dbReference type="EMBL" id="CP089982">
    <property type="protein sequence ID" value="WXA99079.1"/>
    <property type="molecule type" value="Genomic_DNA"/>
</dbReference>
<name>A0ABZ2KLZ7_9BACT</name>
<protein>
    <submittedName>
        <fullName evidence="1">Uncharacterized protein</fullName>
    </submittedName>
</protein>
<proteinExistence type="predicted"/>
<gene>
    <name evidence="1" type="ORF">LZC95_19930</name>
</gene>
<dbReference type="RefSeq" id="WP_394849709.1">
    <property type="nucleotide sequence ID" value="NZ_CP089982.1"/>
</dbReference>
<keyword evidence="2" id="KW-1185">Reference proteome</keyword>
<accession>A0ABZ2KLZ7</accession>
<evidence type="ECO:0000313" key="1">
    <source>
        <dbReference type="EMBL" id="WXA99079.1"/>
    </source>
</evidence>
<sequence length="106" mass="11978">MIGTVSLAFRSMGMEKVRRAFIRMKPTRLVDFCIALTIPSWMQRASLLLERGAKSSMRRKAGERTPFALRILEAWAACHHCEKADPFNLEIEGSRSTSLTVRLGPI</sequence>
<dbReference type="Proteomes" id="UP001379533">
    <property type="component" value="Chromosome"/>
</dbReference>